<feature type="region of interest" description="Disordered" evidence="1">
    <location>
        <begin position="1"/>
        <end position="26"/>
    </location>
</feature>
<feature type="compositionally biased region" description="Polar residues" evidence="1">
    <location>
        <begin position="1"/>
        <end position="25"/>
    </location>
</feature>
<evidence type="ECO:0000259" key="2">
    <source>
        <dbReference type="Pfam" id="PF00646"/>
    </source>
</evidence>
<keyword evidence="5" id="KW-1185">Reference proteome</keyword>
<dbReference type="InterPro" id="IPR001810">
    <property type="entry name" value="F-box_dom"/>
</dbReference>
<dbReference type="Gene3D" id="3.80.10.10">
    <property type="entry name" value="Ribonuclease Inhibitor"/>
    <property type="match status" value="1"/>
</dbReference>
<reference evidence="4" key="1">
    <citation type="submission" date="2020-07" db="EMBL/GenBank/DDBJ databases">
        <title>Genome sequence and genetic diversity analysis of an under-domesticated orphan crop, white fonio (Digitaria exilis).</title>
        <authorList>
            <person name="Bennetzen J.L."/>
            <person name="Chen S."/>
            <person name="Ma X."/>
            <person name="Wang X."/>
            <person name="Yssel A.E.J."/>
            <person name="Chaluvadi S.R."/>
            <person name="Johnson M."/>
            <person name="Gangashetty P."/>
            <person name="Hamidou F."/>
            <person name="Sanogo M.D."/>
            <person name="Zwaenepoel A."/>
            <person name="Wallace J."/>
            <person name="Van De Peer Y."/>
            <person name="Van Deynze A."/>
        </authorList>
    </citation>
    <scope>NUCLEOTIDE SEQUENCE</scope>
    <source>
        <tissue evidence="4">Leaves</tissue>
    </source>
</reference>
<sequence length="478" mass="55315">MTNHPTGQQTTSDDYDRNINSTRPSTRLCDLPPDILYRIASKLPPKEFAKTSVLSTEWFTGCMRSACPRLTFDVVAMCKCEMKHLLYTHVWRFVREVDGVLRKHHGKVVETLQIRISLADRILAPHIDTWVGFAAISRTKNLTLDLKPPRGYKQYDYLYAFPFHLFDQESISRLQHLQLSFVSLDLPSQFKGFPNLRMLHLQIVQVNRKGLEHVLSHCCTLEWLCIHRCRLDDDQLTLDSPLPRLLYLRVDFCSTKIRFNAANLATFEYHGGFIPIDLVRSFKLQSANIKLLHKDAFFQRVLISLLNGLPRVTLDVCFRNIEKQWFWDNTLKFTNLEHLQLSMLIVSDEDVDKVLCSLAFLMRVTPLIEKLEVHFASYCSLWLAEAGPSRRDLGKFKYVHLKHIWITGFRAAKGQLEFLLHLIENAPALEILLVEIGEYPPNNFWLGAGEPPIEKAMEIARTCVHPILSQNITFDVKE</sequence>
<accession>A0A835KTS8</accession>
<dbReference type="InterPro" id="IPR036047">
    <property type="entry name" value="F-box-like_dom_sf"/>
</dbReference>
<dbReference type="AlphaFoldDB" id="A0A835KTS8"/>
<dbReference type="PANTHER" id="PTHR34145:SF57">
    <property type="entry name" value="F-BOX DOMAIN-CONTAINING PROTEIN"/>
    <property type="match status" value="1"/>
</dbReference>
<dbReference type="SUPFAM" id="SSF52047">
    <property type="entry name" value="RNI-like"/>
    <property type="match status" value="1"/>
</dbReference>
<dbReference type="Proteomes" id="UP000636709">
    <property type="component" value="Unassembled WGS sequence"/>
</dbReference>
<dbReference type="InterPro" id="IPR032675">
    <property type="entry name" value="LRR_dom_sf"/>
</dbReference>
<dbReference type="OrthoDB" id="661008at2759"/>
<dbReference type="PANTHER" id="PTHR34145">
    <property type="entry name" value="OS02G0105600 PROTEIN"/>
    <property type="match status" value="1"/>
</dbReference>
<organism evidence="4 5">
    <name type="scientific">Digitaria exilis</name>
    <dbReference type="NCBI Taxonomy" id="1010633"/>
    <lineage>
        <taxon>Eukaryota</taxon>
        <taxon>Viridiplantae</taxon>
        <taxon>Streptophyta</taxon>
        <taxon>Embryophyta</taxon>
        <taxon>Tracheophyta</taxon>
        <taxon>Spermatophyta</taxon>
        <taxon>Magnoliopsida</taxon>
        <taxon>Liliopsida</taxon>
        <taxon>Poales</taxon>
        <taxon>Poaceae</taxon>
        <taxon>PACMAD clade</taxon>
        <taxon>Panicoideae</taxon>
        <taxon>Panicodae</taxon>
        <taxon>Paniceae</taxon>
        <taxon>Anthephorinae</taxon>
        <taxon>Digitaria</taxon>
    </lineage>
</organism>
<feature type="domain" description="F-box" evidence="2">
    <location>
        <begin position="28"/>
        <end position="58"/>
    </location>
</feature>
<dbReference type="Pfam" id="PF00646">
    <property type="entry name" value="F-box"/>
    <property type="match status" value="1"/>
</dbReference>
<dbReference type="Pfam" id="PF23622">
    <property type="entry name" value="LRR_At1g61320_AtMIF1"/>
    <property type="match status" value="1"/>
</dbReference>
<dbReference type="InterPro" id="IPR053772">
    <property type="entry name" value="At1g61320/At1g61330-like"/>
</dbReference>
<dbReference type="SUPFAM" id="SSF81383">
    <property type="entry name" value="F-box domain"/>
    <property type="match status" value="1"/>
</dbReference>
<feature type="domain" description="At1g61320/AtMIF1 LRR" evidence="3">
    <location>
        <begin position="100"/>
        <end position="436"/>
    </location>
</feature>
<proteinExistence type="predicted"/>
<comment type="caution">
    <text evidence="4">The sequence shown here is derived from an EMBL/GenBank/DDBJ whole genome shotgun (WGS) entry which is preliminary data.</text>
</comment>
<dbReference type="InterPro" id="IPR055357">
    <property type="entry name" value="LRR_At1g61320_AtMIF1"/>
</dbReference>
<evidence type="ECO:0008006" key="6">
    <source>
        <dbReference type="Google" id="ProtNLM"/>
    </source>
</evidence>
<name>A0A835KTS8_9POAL</name>
<protein>
    <recommendedName>
        <fullName evidence="6">F-box domain-containing protein</fullName>
    </recommendedName>
</protein>
<evidence type="ECO:0000313" key="4">
    <source>
        <dbReference type="EMBL" id="KAF8772249.1"/>
    </source>
</evidence>
<evidence type="ECO:0000259" key="3">
    <source>
        <dbReference type="Pfam" id="PF23622"/>
    </source>
</evidence>
<evidence type="ECO:0000256" key="1">
    <source>
        <dbReference type="SAM" id="MobiDB-lite"/>
    </source>
</evidence>
<evidence type="ECO:0000313" key="5">
    <source>
        <dbReference type="Proteomes" id="UP000636709"/>
    </source>
</evidence>
<dbReference type="EMBL" id="JACEFO010000423">
    <property type="protein sequence ID" value="KAF8772249.1"/>
    <property type="molecule type" value="Genomic_DNA"/>
</dbReference>
<gene>
    <name evidence="4" type="ORF">HU200_005964</name>
</gene>